<sequence>MTDFMCFLKYFLFSKDNKRLLERFARKSVVHTALADILFKNLMQSYIIIVKFKTGMDYSTVTNKYVDKRDTSLLTNCANENVDECFQISQKSSAKRKLNLEYSEYVSQSFYHVRRFKAPKSRESLSPGFVDAQPPSSFLPVFCKDHLNDSTA</sequence>
<accession>T1EPS3</accession>
<gene>
    <name evidence="2" type="primary">20198573</name>
    <name evidence="1" type="ORF">HELRODRAFT_160098</name>
</gene>
<reference evidence="2" key="3">
    <citation type="submission" date="2015-06" db="UniProtKB">
        <authorList>
            <consortium name="EnsemblMetazoa"/>
        </authorList>
    </citation>
    <scope>IDENTIFICATION</scope>
</reference>
<dbReference type="RefSeq" id="XP_009015361.1">
    <property type="nucleotide sequence ID" value="XM_009017113.1"/>
</dbReference>
<dbReference type="EMBL" id="KB096324">
    <property type="protein sequence ID" value="ESO05993.1"/>
    <property type="molecule type" value="Genomic_DNA"/>
</dbReference>
<name>T1EPS3_HELRO</name>
<dbReference type="HOGENOM" id="CLU_1724290_0_0_1"/>
<reference evidence="1 3" key="2">
    <citation type="journal article" date="2013" name="Nature">
        <title>Insights into bilaterian evolution from three spiralian genomes.</title>
        <authorList>
            <person name="Simakov O."/>
            <person name="Marletaz F."/>
            <person name="Cho S.J."/>
            <person name="Edsinger-Gonzales E."/>
            <person name="Havlak P."/>
            <person name="Hellsten U."/>
            <person name="Kuo D.H."/>
            <person name="Larsson T."/>
            <person name="Lv J."/>
            <person name="Arendt D."/>
            <person name="Savage R."/>
            <person name="Osoegawa K."/>
            <person name="de Jong P."/>
            <person name="Grimwood J."/>
            <person name="Chapman J.A."/>
            <person name="Shapiro H."/>
            <person name="Aerts A."/>
            <person name="Otillar R.P."/>
            <person name="Terry A.Y."/>
            <person name="Boore J.L."/>
            <person name="Grigoriev I.V."/>
            <person name="Lindberg D.R."/>
            <person name="Seaver E.C."/>
            <person name="Weisblat D.A."/>
            <person name="Putnam N.H."/>
            <person name="Rokhsar D.S."/>
        </authorList>
    </citation>
    <scope>NUCLEOTIDE SEQUENCE</scope>
</reference>
<evidence type="ECO:0000313" key="1">
    <source>
        <dbReference type="EMBL" id="ESO05993.1"/>
    </source>
</evidence>
<evidence type="ECO:0000313" key="2">
    <source>
        <dbReference type="EnsemblMetazoa" id="HelroP160098"/>
    </source>
</evidence>
<reference evidence="3" key="1">
    <citation type="submission" date="2012-12" db="EMBL/GenBank/DDBJ databases">
        <authorList>
            <person name="Hellsten U."/>
            <person name="Grimwood J."/>
            <person name="Chapman J.A."/>
            <person name="Shapiro H."/>
            <person name="Aerts A."/>
            <person name="Otillar R.P."/>
            <person name="Terry A.Y."/>
            <person name="Boore J.L."/>
            <person name="Simakov O."/>
            <person name="Marletaz F."/>
            <person name="Cho S.-J."/>
            <person name="Edsinger-Gonzales E."/>
            <person name="Havlak P."/>
            <person name="Kuo D.-H."/>
            <person name="Larsson T."/>
            <person name="Lv J."/>
            <person name="Arendt D."/>
            <person name="Savage R."/>
            <person name="Osoegawa K."/>
            <person name="de Jong P."/>
            <person name="Lindberg D.R."/>
            <person name="Seaver E.C."/>
            <person name="Weisblat D.A."/>
            <person name="Putnam N.H."/>
            <person name="Grigoriev I.V."/>
            <person name="Rokhsar D.S."/>
        </authorList>
    </citation>
    <scope>NUCLEOTIDE SEQUENCE</scope>
</reference>
<keyword evidence="3" id="KW-1185">Reference proteome</keyword>
<proteinExistence type="predicted"/>
<dbReference type="CTD" id="20198573"/>
<organism evidence="2 3">
    <name type="scientific">Helobdella robusta</name>
    <name type="common">Californian leech</name>
    <dbReference type="NCBI Taxonomy" id="6412"/>
    <lineage>
        <taxon>Eukaryota</taxon>
        <taxon>Metazoa</taxon>
        <taxon>Spiralia</taxon>
        <taxon>Lophotrochozoa</taxon>
        <taxon>Annelida</taxon>
        <taxon>Clitellata</taxon>
        <taxon>Hirudinea</taxon>
        <taxon>Rhynchobdellida</taxon>
        <taxon>Glossiphoniidae</taxon>
        <taxon>Helobdella</taxon>
    </lineage>
</organism>
<protein>
    <submittedName>
        <fullName evidence="1 2">Uncharacterized protein</fullName>
    </submittedName>
</protein>
<dbReference type="EMBL" id="AMQM01000501">
    <property type="status" value="NOT_ANNOTATED_CDS"/>
    <property type="molecule type" value="Genomic_DNA"/>
</dbReference>
<evidence type="ECO:0000313" key="3">
    <source>
        <dbReference type="Proteomes" id="UP000015101"/>
    </source>
</evidence>
<dbReference type="InParanoid" id="T1EPS3"/>
<dbReference type="KEGG" id="hro:HELRODRAFT_160098"/>
<dbReference type="GeneID" id="20198573"/>
<dbReference type="AlphaFoldDB" id="T1EPS3"/>
<dbReference type="EnsemblMetazoa" id="HelroT160098">
    <property type="protein sequence ID" value="HelroP160098"/>
    <property type="gene ID" value="HelroG160098"/>
</dbReference>
<dbReference type="Proteomes" id="UP000015101">
    <property type="component" value="Unassembled WGS sequence"/>
</dbReference>